<dbReference type="Proteomes" id="UP000600449">
    <property type="component" value="Unassembled WGS sequence"/>
</dbReference>
<name>A0A917QGA7_9HYPH</name>
<dbReference type="EMBL" id="BMMF01000014">
    <property type="protein sequence ID" value="GGK49249.1"/>
    <property type="molecule type" value="Genomic_DNA"/>
</dbReference>
<proteinExistence type="predicted"/>
<evidence type="ECO:0000313" key="2">
    <source>
        <dbReference type="Proteomes" id="UP000600449"/>
    </source>
</evidence>
<evidence type="ECO:0000313" key="1">
    <source>
        <dbReference type="EMBL" id="GGK49249.1"/>
    </source>
</evidence>
<dbReference type="RefSeq" id="WP_188915071.1">
    <property type="nucleotide sequence ID" value="NZ_BMMF01000014.1"/>
</dbReference>
<dbReference type="InterPro" id="IPR008799">
    <property type="entry name" value="Pseudomon_AvrD"/>
</dbReference>
<sequence length="295" mass="32773">MQLGYFPNIDDFLGTRQTRYFGDGYLKSSQAIRDFQLTGRLDVVEFTCLGSVKLPEVWSQKGETLQVPHSSTIDVIEFALEAVRLFHGWSRRTEELTIDRIQSISIVAGKTPVEDDLAAVRITGRVHKADDGLEVMDLVVANMDVTIKLRPGIATGRKLTLSRKPVRLDHVMLNTSEMRASALATSDSSDPAEAWSLAGSFACTLQLGQLLLYTLDDVTRATSNTLWMKRTEITFGDVVPCIGPVQPIHAYLDDVLKYEKPDGVWRRANGCAAICNVHITCRVTHRLPTPTLTLQ</sequence>
<dbReference type="Pfam" id="PF05655">
    <property type="entry name" value="AvrD"/>
    <property type="match status" value="2"/>
</dbReference>
<protein>
    <recommendedName>
        <fullName evidence="3">Avirulence D protein (AvrD)</fullName>
    </recommendedName>
</protein>
<accession>A0A917QGA7</accession>
<dbReference type="AlphaFoldDB" id="A0A917QGA7"/>
<organism evidence="1 2">
    <name type="scientific">Salinarimonas ramus</name>
    <dbReference type="NCBI Taxonomy" id="690164"/>
    <lineage>
        <taxon>Bacteria</taxon>
        <taxon>Pseudomonadati</taxon>
        <taxon>Pseudomonadota</taxon>
        <taxon>Alphaproteobacteria</taxon>
        <taxon>Hyphomicrobiales</taxon>
        <taxon>Salinarimonadaceae</taxon>
        <taxon>Salinarimonas</taxon>
    </lineage>
</organism>
<evidence type="ECO:0008006" key="3">
    <source>
        <dbReference type="Google" id="ProtNLM"/>
    </source>
</evidence>
<reference evidence="1 2" key="1">
    <citation type="journal article" date="2014" name="Int. J. Syst. Evol. Microbiol.">
        <title>Complete genome sequence of Corynebacterium casei LMG S-19264T (=DSM 44701T), isolated from a smear-ripened cheese.</title>
        <authorList>
            <consortium name="US DOE Joint Genome Institute (JGI-PGF)"/>
            <person name="Walter F."/>
            <person name="Albersmeier A."/>
            <person name="Kalinowski J."/>
            <person name="Ruckert C."/>
        </authorList>
    </citation>
    <scope>NUCLEOTIDE SEQUENCE [LARGE SCALE GENOMIC DNA]</scope>
    <source>
        <strain evidence="1 2">CGMCC 1.9161</strain>
    </source>
</reference>
<comment type="caution">
    <text evidence="1">The sequence shown here is derived from an EMBL/GenBank/DDBJ whole genome shotgun (WGS) entry which is preliminary data.</text>
</comment>
<gene>
    <name evidence="1" type="primary">mmyD</name>
    <name evidence="1" type="ORF">GCM10011322_40330</name>
</gene>
<keyword evidence="2" id="KW-1185">Reference proteome</keyword>